<evidence type="ECO:0000256" key="1">
    <source>
        <dbReference type="SAM" id="SignalP"/>
    </source>
</evidence>
<evidence type="ECO:0000313" key="3">
    <source>
        <dbReference type="Proteomes" id="UP000054773"/>
    </source>
</evidence>
<feature type="chain" id="PRO_5006913330" description="Outer membrane protein beta-barrel domain-containing protein" evidence="1">
    <location>
        <begin position="23"/>
        <end position="278"/>
    </location>
</feature>
<name>A0A0W0TRR2_LEGER</name>
<dbReference type="EMBL" id="LNYA01000020">
    <property type="protein sequence ID" value="KTC98419.1"/>
    <property type="molecule type" value="Genomic_DNA"/>
</dbReference>
<evidence type="ECO:0008006" key="4">
    <source>
        <dbReference type="Google" id="ProtNLM"/>
    </source>
</evidence>
<dbReference type="STRING" id="448.Lery_0887"/>
<organism evidence="2 3">
    <name type="scientific">Legionella erythra</name>
    <dbReference type="NCBI Taxonomy" id="448"/>
    <lineage>
        <taxon>Bacteria</taxon>
        <taxon>Pseudomonadati</taxon>
        <taxon>Pseudomonadota</taxon>
        <taxon>Gammaproteobacteria</taxon>
        <taxon>Legionellales</taxon>
        <taxon>Legionellaceae</taxon>
        <taxon>Legionella</taxon>
    </lineage>
</organism>
<dbReference type="RefSeq" id="WP_237759143.1">
    <property type="nucleotide sequence ID" value="NZ_CAAAHY010000032.1"/>
</dbReference>
<dbReference type="Gene3D" id="2.40.160.20">
    <property type="match status" value="1"/>
</dbReference>
<dbReference type="Proteomes" id="UP000054773">
    <property type="component" value="Unassembled WGS sequence"/>
</dbReference>
<gene>
    <name evidence="2" type="ORF">Lery_0887</name>
</gene>
<accession>A0A0W0TRR2</accession>
<feature type="signal peptide" evidence="1">
    <location>
        <begin position="1"/>
        <end position="22"/>
    </location>
</feature>
<comment type="caution">
    <text evidence="2">The sequence shown here is derived from an EMBL/GenBank/DDBJ whole genome shotgun (WGS) entry which is preliminary data.</text>
</comment>
<dbReference type="PATRIC" id="fig|448.7.peg.928"/>
<dbReference type="SUPFAM" id="SSF56925">
    <property type="entry name" value="OMPA-like"/>
    <property type="match status" value="1"/>
</dbReference>
<protein>
    <recommendedName>
        <fullName evidence="4">Outer membrane protein beta-barrel domain-containing protein</fullName>
    </recommendedName>
</protein>
<keyword evidence="1" id="KW-0732">Signal</keyword>
<proteinExistence type="predicted"/>
<dbReference type="AlphaFoldDB" id="A0A0W0TRR2"/>
<evidence type="ECO:0000313" key="2">
    <source>
        <dbReference type="EMBL" id="KTC98419.1"/>
    </source>
</evidence>
<reference evidence="2 3" key="1">
    <citation type="submission" date="2015-11" db="EMBL/GenBank/DDBJ databases">
        <title>Genomic analysis of 38 Legionella species identifies large and diverse effector repertoires.</title>
        <authorList>
            <person name="Burstein D."/>
            <person name="Amaro F."/>
            <person name="Zusman T."/>
            <person name="Lifshitz Z."/>
            <person name="Cohen O."/>
            <person name="Gilbert J.A."/>
            <person name="Pupko T."/>
            <person name="Shuman H.A."/>
            <person name="Segal G."/>
        </authorList>
    </citation>
    <scope>NUCLEOTIDE SEQUENCE [LARGE SCALE GENOMIC DNA]</scope>
    <source>
        <strain evidence="2 3">SE-32A-C8</strain>
    </source>
</reference>
<sequence>MNRMLKISLAALHLLWTGAVPAAVYFNLGAGGVFSSTSNRFIGNSTTVLYGPTAIGTSLFSLPNVNWQNEFNNGFDLNAAVGYRVNDTWRADIEWVYQNLMRYSKGSYDWQEQNPATGAIYARQANNPISDKSKRSHVYSLLTNLAYDLNHHGRWTPFLNGGVGVAWLQSGRVQTNNIINIDDPATPLIETAPAIQHSPSLYGTAFAWQFKTGLAYDVNEKTTAILQYRLFATSHFKAGNSVITSNPGAPGQASFYVAEHDIKGLLTQAIELNLRLNV</sequence>
<keyword evidence="3" id="KW-1185">Reference proteome</keyword>
<dbReference type="InterPro" id="IPR011250">
    <property type="entry name" value="OMP/PagP_B-barrel"/>
</dbReference>